<dbReference type="Pfam" id="PF19803">
    <property type="entry name" value="DUF6286"/>
    <property type="match status" value="1"/>
</dbReference>
<sequence>MKRRPRRSTPATLTALVLLGGCTVVAVAAIQLILGQRPWLDYGVLHRIHWNELPVAVSGGVLVLSGLTLVLAAVLPGRLTILPLRGETDSGASRRSYRSTLRSAAAGVDGVSRAKLTLRRRRVAAKVRTERTNPTGLAEAVRAAIEQRVAQIDPAVQPRISVKVARRSN</sequence>
<feature type="transmembrane region" description="Helical" evidence="1">
    <location>
        <begin position="53"/>
        <end position="75"/>
    </location>
</feature>
<dbReference type="OrthoDB" id="4282971at2"/>
<evidence type="ECO:0000259" key="2">
    <source>
        <dbReference type="Pfam" id="PF19803"/>
    </source>
</evidence>
<evidence type="ECO:0000313" key="3">
    <source>
        <dbReference type="EMBL" id="AXB43712.1"/>
    </source>
</evidence>
<keyword evidence="1" id="KW-0812">Transmembrane</keyword>
<gene>
    <name evidence="3" type="ORF">A4R43_15225</name>
</gene>
<dbReference type="AlphaFoldDB" id="A0A344L6N8"/>
<dbReference type="EMBL" id="CP015163">
    <property type="protein sequence ID" value="AXB43712.1"/>
    <property type="molecule type" value="Genomic_DNA"/>
</dbReference>
<dbReference type="Proteomes" id="UP000250434">
    <property type="component" value="Chromosome"/>
</dbReference>
<reference evidence="3 4" key="1">
    <citation type="submission" date="2016-04" db="EMBL/GenBank/DDBJ databases">
        <title>Complete genome sequence and analysis of deep-sea sediment isolate, Amycolatopsis sp. WP1.</title>
        <authorList>
            <person name="Wang H."/>
            <person name="Chen S."/>
            <person name="Wu Q."/>
        </authorList>
    </citation>
    <scope>NUCLEOTIDE SEQUENCE [LARGE SCALE GENOMIC DNA]</scope>
    <source>
        <strain evidence="3 4">WP1</strain>
    </source>
</reference>
<keyword evidence="4" id="KW-1185">Reference proteome</keyword>
<dbReference type="PROSITE" id="PS51257">
    <property type="entry name" value="PROKAR_LIPOPROTEIN"/>
    <property type="match status" value="1"/>
</dbReference>
<organism evidence="3 4">
    <name type="scientific">Amycolatopsis albispora</name>
    <dbReference type="NCBI Taxonomy" id="1804986"/>
    <lineage>
        <taxon>Bacteria</taxon>
        <taxon>Bacillati</taxon>
        <taxon>Actinomycetota</taxon>
        <taxon>Actinomycetes</taxon>
        <taxon>Pseudonocardiales</taxon>
        <taxon>Pseudonocardiaceae</taxon>
        <taxon>Amycolatopsis</taxon>
    </lineage>
</organism>
<dbReference type="RefSeq" id="WP_113692947.1">
    <property type="nucleotide sequence ID" value="NZ_CP015163.1"/>
</dbReference>
<accession>A0A344L6N8</accession>
<keyword evidence="1" id="KW-1133">Transmembrane helix</keyword>
<protein>
    <recommendedName>
        <fullName evidence="2">DUF6286 domain-containing protein</fullName>
    </recommendedName>
</protein>
<evidence type="ECO:0000256" key="1">
    <source>
        <dbReference type="SAM" id="Phobius"/>
    </source>
</evidence>
<proteinExistence type="predicted"/>
<dbReference type="InterPro" id="IPR046253">
    <property type="entry name" value="DUF6286"/>
</dbReference>
<keyword evidence="1" id="KW-0472">Membrane</keyword>
<evidence type="ECO:0000313" key="4">
    <source>
        <dbReference type="Proteomes" id="UP000250434"/>
    </source>
</evidence>
<feature type="domain" description="DUF6286" evidence="2">
    <location>
        <begin position="66"/>
        <end position="164"/>
    </location>
</feature>
<name>A0A344L6N8_9PSEU</name>
<dbReference type="KEGG" id="aab:A4R43_15225"/>